<dbReference type="InterPro" id="IPR024079">
    <property type="entry name" value="MetalloPept_cat_dom_sf"/>
</dbReference>
<dbReference type="GO" id="GO:0006508">
    <property type="term" value="P:proteolysis"/>
    <property type="evidence" value="ECO:0007669"/>
    <property type="project" value="UniProtKB-KW"/>
</dbReference>
<dbReference type="EMBL" id="ML978372">
    <property type="protein sequence ID" value="KAF2023175.1"/>
    <property type="molecule type" value="Genomic_DNA"/>
</dbReference>
<reference evidence="7" key="1">
    <citation type="journal article" date="2020" name="Stud. Mycol.">
        <title>101 Dothideomycetes genomes: a test case for predicting lifestyles and emergence of pathogens.</title>
        <authorList>
            <person name="Haridas S."/>
            <person name="Albert R."/>
            <person name="Binder M."/>
            <person name="Bloem J."/>
            <person name="Labutti K."/>
            <person name="Salamov A."/>
            <person name="Andreopoulos B."/>
            <person name="Baker S."/>
            <person name="Barry K."/>
            <person name="Bills G."/>
            <person name="Bluhm B."/>
            <person name="Cannon C."/>
            <person name="Castanera R."/>
            <person name="Culley D."/>
            <person name="Daum C."/>
            <person name="Ezra D."/>
            <person name="Gonzalez J."/>
            <person name="Henrissat B."/>
            <person name="Kuo A."/>
            <person name="Liang C."/>
            <person name="Lipzen A."/>
            <person name="Lutzoni F."/>
            <person name="Magnuson J."/>
            <person name="Mondo S."/>
            <person name="Nolan M."/>
            <person name="Ohm R."/>
            <person name="Pangilinan J."/>
            <person name="Park H.-J."/>
            <person name="Ramirez L."/>
            <person name="Alfaro M."/>
            <person name="Sun H."/>
            <person name="Tritt A."/>
            <person name="Yoshinaga Y."/>
            <person name="Zwiers L.-H."/>
            <person name="Turgeon B."/>
            <person name="Goodwin S."/>
            <person name="Spatafora J."/>
            <person name="Crous P."/>
            <person name="Grigoriev I."/>
        </authorList>
    </citation>
    <scope>NUCLEOTIDE SEQUENCE</scope>
    <source>
        <strain evidence="7">CBS 110217</strain>
    </source>
</reference>
<keyword evidence="4" id="KW-0378">Hydrolase</keyword>
<keyword evidence="3" id="KW-0479">Metal-binding</keyword>
<dbReference type="SUPFAM" id="SSF55486">
    <property type="entry name" value="Metalloproteases ('zincins'), catalytic domain"/>
    <property type="match status" value="1"/>
</dbReference>
<keyword evidence="8" id="KW-1185">Reference proteome</keyword>
<keyword evidence="6" id="KW-0482">Metalloprotease</keyword>
<dbReference type="InterPro" id="IPR012962">
    <property type="entry name" value="Pept_M54_archaemetzincn"/>
</dbReference>
<evidence type="ECO:0000256" key="1">
    <source>
        <dbReference type="ARBA" id="ARBA00001947"/>
    </source>
</evidence>
<evidence type="ECO:0000256" key="2">
    <source>
        <dbReference type="ARBA" id="ARBA00022670"/>
    </source>
</evidence>
<proteinExistence type="predicted"/>
<feature type="non-terminal residue" evidence="7">
    <location>
        <position position="389"/>
    </location>
</feature>
<dbReference type="GO" id="GO:0046872">
    <property type="term" value="F:metal ion binding"/>
    <property type="evidence" value="ECO:0007669"/>
    <property type="project" value="UniProtKB-KW"/>
</dbReference>
<dbReference type="Proteomes" id="UP000799777">
    <property type="component" value="Unassembled WGS sequence"/>
</dbReference>
<evidence type="ECO:0000256" key="3">
    <source>
        <dbReference type="ARBA" id="ARBA00022723"/>
    </source>
</evidence>
<dbReference type="Pfam" id="PF07998">
    <property type="entry name" value="Peptidase_M54"/>
    <property type="match status" value="1"/>
</dbReference>
<evidence type="ECO:0000313" key="7">
    <source>
        <dbReference type="EMBL" id="KAF2023175.1"/>
    </source>
</evidence>
<dbReference type="AlphaFoldDB" id="A0A9P4LFG1"/>
<dbReference type="PANTHER" id="PTHR15910">
    <property type="entry name" value="ARCHAEMETZINCIN"/>
    <property type="match status" value="1"/>
</dbReference>
<keyword evidence="2" id="KW-0645">Protease</keyword>
<dbReference type="CDD" id="cd11375">
    <property type="entry name" value="Peptidase_M54"/>
    <property type="match status" value="1"/>
</dbReference>
<name>A0A9P4LFG1_9PLEO</name>
<feature type="non-terminal residue" evidence="7">
    <location>
        <position position="1"/>
    </location>
</feature>
<sequence length="389" mass="42872">CPHSLLQLEPSPFAALAGFAQPTAQQCAAAATGSGRATKAAFIEPHLDFPAPLVLPHDDLNYDPDCSPQSVKSWAQLKSRNKLSPRNVRDTLYVARVPTIAKEVEFMRTWTTPVLSGASRAAVFKSIPSPSTELFVDYLRSFYYGLNIKVLQTPLEWIAWDSVNQPRRNVNQPRYVGLAHDDECTRVRVRSAPDGKFIAQLNLDDIIDAAISVLPVNAYALVLLVDHDIHENEDDDFCYGRAYGGSRVAVVQTARYNPCLDACDNIDRSHMWPSSHCKMFVDELCAVEGVQQRPPTKQQSGNSRKGSMRATIDAAMAQGTAGDTAQLSSCLWFSRVARTVSHELGHCFGLAHCVYYACNMQGTASMKEDVRQPPYLCPVCEAKVAHAIV</sequence>
<gene>
    <name evidence="7" type="ORF">EK21DRAFT_42009</name>
</gene>
<protein>
    <submittedName>
        <fullName evidence="7">Uncharacterized protein</fullName>
    </submittedName>
</protein>
<evidence type="ECO:0000313" key="8">
    <source>
        <dbReference type="Proteomes" id="UP000799777"/>
    </source>
</evidence>
<evidence type="ECO:0000256" key="5">
    <source>
        <dbReference type="ARBA" id="ARBA00022833"/>
    </source>
</evidence>
<dbReference type="PANTHER" id="PTHR15910:SF1">
    <property type="entry name" value="ARCHAEMETZINCIN-2"/>
    <property type="match status" value="1"/>
</dbReference>
<dbReference type="OrthoDB" id="2365600at2759"/>
<dbReference type="GO" id="GO:0008237">
    <property type="term" value="F:metallopeptidase activity"/>
    <property type="evidence" value="ECO:0007669"/>
    <property type="project" value="UniProtKB-KW"/>
</dbReference>
<evidence type="ECO:0000256" key="4">
    <source>
        <dbReference type="ARBA" id="ARBA00022801"/>
    </source>
</evidence>
<keyword evidence="5" id="KW-0862">Zinc</keyword>
<comment type="cofactor">
    <cofactor evidence="1">
        <name>Zn(2+)</name>
        <dbReference type="ChEBI" id="CHEBI:29105"/>
    </cofactor>
</comment>
<organism evidence="7 8">
    <name type="scientific">Setomelanomma holmii</name>
    <dbReference type="NCBI Taxonomy" id="210430"/>
    <lineage>
        <taxon>Eukaryota</taxon>
        <taxon>Fungi</taxon>
        <taxon>Dikarya</taxon>
        <taxon>Ascomycota</taxon>
        <taxon>Pezizomycotina</taxon>
        <taxon>Dothideomycetes</taxon>
        <taxon>Pleosporomycetidae</taxon>
        <taxon>Pleosporales</taxon>
        <taxon>Pleosporineae</taxon>
        <taxon>Phaeosphaeriaceae</taxon>
        <taxon>Setomelanomma</taxon>
    </lineage>
</organism>
<accession>A0A9P4LFG1</accession>
<comment type="caution">
    <text evidence="7">The sequence shown here is derived from an EMBL/GenBank/DDBJ whole genome shotgun (WGS) entry which is preliminary data.</text>
</comment>
<dbReference type="Gene3D" id="3.40.390.10">
    <property type="entry name" value="Collagenase (Catalytic Domain)"/>
    <property type="match status" value="1"/>
</dbReference>
<evidence type="ECO:0000256" key="6">
    <source>
        <dbReference type="ARBA" id="ARBA00023049"/>
    </source>
</evidence>